<organism evidence="1 2">
    <name type="scientific">Chara braunii</name>
    <name type="common">Braun's stonewort</name>
    <dbReference type="NCBI Taxonomy" id="69332"/>
    <lineage>
        <taxon>Eukaryota</taxon>
        <taxon>Viridiplantae</taxon>
        <taxon>Streptophyta</taxon>
        <taxon>Charophyceae</taxon>
        <taxon>Charales</taxon>
        <taxon>Characeae</taxon>
        <taxon>Chara</taxon>
    </lineage>
</organism>
<accession>A0A388LC58</accession>
<gene>
    <name evidence="1" type="ORF">CBR_g30153</name>
</gene>
<evidence type="ECO:0000313" key="2">
    <source>
        <dbReference type="Proteomes" id="UP000265515"/>
    </source>
</evidence>
<name>A0A388LC58_CHABU</name>
<dbReference type="Gramene" id="GBG79888">
    <property type="protein sequence ID" value="GBG79888"/>
    <property type="gene ID" value="CBR_g30153"/>
</dbReference>
<dbReference type="AlphaFoldDB" id="A0A388LC58"/>
<dbReference type="Proteomes" id="UP000265515">
    <property type="component" value="Unassembled WGS sequence"/>
</dbReference>
<evidence type="ECO:0000313" key="1">
    <source>
        <dbReference type="EMBL" id="GBG79888.1"/>
    </source>
</evidence>
<proteinExistence type="predicted"/>
<sequence>MPLMVLTGKMSRRKAGAHGGTEMKFHHSKGHGWNCGSAHVPRYGYVLTLLSHAIGNGQGSSSGTEGSCIYCTEGSCIYCTEGSSTYRTEGSCTYRTEGGCT</sequence>
<protein>
    <submittedName>
        <fullName evidence="1">Uncharacterized protein</fullName>
    </submittedName>
</protein>
<reference evidence="1 2" key="1">
    <citation type="journal article" date="2018" name="Cell">
        <title>The Chara Genome: Secondary Complexity and Implications for Plant Terrestrialization.</title>
        <authorList>
            <person name="Nishiyama T."/>
            <person name="Sakayama H."/>
            <person name="Vries J.D."/>
            <person name="Buschmann H."/>
            <person name="Saint-Marcoux D."/>
            <person name="Ullrich K.K."/>
            <person name="Haas F.B."/>
            <person name="Vanderstraeten L."/>
            <person name="Becker D."/>
            <person name="Lang D."/>
            <person name="Vosolsobe S."/>
            <person name="Rombauts S."/>
            <person name="Wilhelmsson P.K.I."/>
            <person name="Janitza P."/>
            <person name="Kern R."/>
            <person name="Heyl A."/>
            <person name="Rumpler F."/>
            <person name="Villalobos L.I.A.C."/>
            <person name="Clay J.M."/>
            <person name="Skokan R."/>
            <person name="Toyoda A."/>
            <person name="Suzuki Y."/>
            <person name="Kagoshima H."/>
            <person name="Schijlen E."/>
            <person name="Tajeshwar N."/>
            <person name="Catarino B."/>
            <person name="Hetherington A.J."/>
            <person name="Saltykova A."/>
            <person name="Bonnot C."/>
            <person name="Breuninger H."/>
            <person name="Symeonidi A."/>
            <person name="Radhakrishnan G.V."/>
            <person name="Van Nieuwerburgh F."/>
            <person name="Deforce D."/>
            <person name="Chang C."/>
            <person name="Karol K.G."/>
            <person name="Hedrich R."/>
            <person name="Ulvskov P."/>
            <person name="Glockner G."/>
            <person name="Delwiche C.F."/>
            <person name="Petrasek J."/>
            <person name="Van de Peer Y."/>
            <person name="Friml J."/>
            <person name="Beilby M."/>
            <person name="Dolan L."/>
            <person name="Kohara Y."/>
            <person name="Sugano S."/>
            <person name="Fujiyama A."/>
            <person name="Delaux P.-M."/>
            <person name="Quint M."/>
            <person name="TheiBen G."/>
            <person name="Hagemann M."/>
            <person name="Harholt J."/>
            <person name="Dunand C."/>
            <person name="Zachgo S."/>
            <person name="Langdale J."/>
            <person name="Maumus F."/>
            <person name="Straeten D.V.D."/>
            <person name="Gould S.B."/>
            <person name="Rensing S.A."/>
        </authorList>
    </citation>
    <scope>NUCLEOTIDE SEQUENCE [LARGE SCALE GENOMIC DNA]</scope>
    <source>
        <strain evidence="1 2">S276</strain>
    </source>
</reference>
<keyword evidence="2" id="KW-1185">Reference proteome</keyword>
<dbReference type="EMBL" id="BFEA01000331">
    <property type="protein sequence ID" value="GBG79888.1"/>
    <property type="molecule type" value="Genomic_DNA"/>
</dbReference>
<comment type="caution">
    <text evidence="1">The sequence shown here is derived from an EMBL/GenBank/DDBJ whole genome shotgun (WGS) entry which is preliminary data.</text>
</comment>